<organism evidence="3">
    <name type="scientific">uncultured spirochete</name>
    <dbReference type="NCBI Taxonomy" id="156406"/>
    <lineage>
        <taxon>Bacteria</taxon>
        <taxon>Pseudomonadati</taxon>
        <taxon>Spirochaetota</taxon>
        <taxon>Spirochaetia</taxon>
        <taxon>Spirochaetales</taxon>
        <taxon>environmental samples</taxon>
    </lineage>
</organism>
<protein>
    <submittedName>
        <fullName evidence="3">Peptidase M24</fullName>
    </submittedName>
</protein>
<dbReference type="InterPro" id="IPR000587">
    <property type="entry name" value="Creatinase_N"/>
</dbReference>
<dbReference type="Gene3D" id="3.40.350.10">
    <property type="entry name" value="Creatinase/prolidase N-terminal domain"/>
    <property type="match status" value="1"/>
</dbReference>
<name>A0A3P3XQE9_9SPIR</name>
<dbReference type="InterPro" id="IPR000994">
    <property type="entry name" value="Pept_M24"/>
</dbReference>
<accession>A0A3P3XQE9</accession>
<dbReference type="SUPFAM" id="SSF55920">
    <property type="entry name" value="Creatinase/aminopeptidase"/>
    <property type="match status" value="1"/>
</dbReference>
<sequence>MFHSVRLTKLIDVLRERGLDAIFLAPSSDLEYLTGMRLHPDSRFKGVMVSKEGKAFSLCPSLYKAEMSKSLPEAQLCEWKDGEGFRDAFLKGCTALGLMRGKVAFNGGVRAADMLDATADTSIRCVNGATLLSSLRRCKDAEERELLRRASKKNDSMMEKLSHFIRPGKTEREIAKFVMGVHEEQGGLPRYPIVGSGPNGAKPHYSGEENRTIQEHDVVVVDSGAWYESYNCDMTRTFIMGSPSSEVRRVYDIVFRAQNAGQAAAGQGAIPEDIDRAARSVIEQEGYGEAFFHRLGHGTGRDPHEEPFIVQGNRVPLQEGNCFSIEPGIYLAGRFGVRIENLVLISEKGTEILNSFTKSMIIIE</sequence>
<evidence type="ECO:0000259" key="2">
    <source>
        <dbReference type="Pfam" id="PF01321"/>
    </source>
</evidence>
<dbReference type="Gene3D" id="3.90.230.10">
    <property type="entry name" value="Creatinase/methionine aminopeptidase superfamily"/>
    <property type="match status" value="1"/>
</dbReference>
<evidence type="ECO:0000313" key="3">
    <source>
        <dbReference type="EMBL" id="SLM18516.1"/>
    </source>
</evidence>
<feature type="domain" description="Peptidase M24" evidence="1">
    <location>
        <begin position="145"/>
        <end position="347"/>
    </location>
</feature>
<dbReference type="InterPro" id="IPR036005">
    <property type="entry name" value="Creatinase/aminopeptidase-like"/>
</dbReference>
<dbReference type="Pfam" id="PF01321">
    <property type="entry name" value="Creatinase_N"/>
    <property type="match status" value="1"/>
</dbReference>
<dbReference type="PANTHER" id="PTHR46112">
    <property type="entry name" value="AMINOPEPTIDASE"/>
    <property type="match status" value="1"/>
</dbReference>
<dbReference type="Pfam" id="PF00557">
    <property type="entry name" value="Peptidase_M24"/>
    <property type="match status" value="1"/>
</dbReference>
<dbReference type="EMBL" id="FWDO01000005">
    <property type="protein sequence ID" value="SLM18516.1"/>
    <property type="molecule type" value="Genomic_DNA"/>
</dbReference>
<proteinExistence type="predicted"/>
<dbReference type="InterPro" id="IPR029149">
    <property type="entry name" value="Creatin/AminoP/Spt16_N"/>
</dbReference>
<gene>
    <name evidence="3" type="ORF">SPIRO4BDMA_50031</name>
</gene>
<reference evidence="3" key="1">
    <citation type="submission" date="2017-02" db="EMBL/GenBank/DDBJ databases">
        <authorList>
            <person name="Regsiter A."/>
            <person name="William W."/>
        </authorList>
    </citation>
    <scope>NUCLEOTIDE SEQUENCE</scope>
    <source>
        <strain evidence="3">BdmA 4</strain>
    </source>
</reference>
<dbReference type="SUPFAM" id="SSF53092">
    <property type="entry name" value="Creatinase/prolidase N-terminal domain"/>
    <property type="match status" value="1"/>
</dbReference>
<dbReference type="InterPro" id="IPR050659">
    <property type="entry name" value="Peptidase_M24B"/>
</dbReference>
<dbReference type="AlphaFoldDB" id="A0A3P3XQE9"/>
<evidence type="ECO:0000259" key="1">
    <source>
        <dbReference type="Pfam" id="PF00557"/>
    </source>
</evidence>
<feature type="domain" description="Creatinase N-terminal" evidence="2">
    <location>
        <begin position="6"/>
        <end position="136"/>
    </location>
</feature>
<dbReference type="PANTHER" id="PTHR46112:SF3">
    <property type="entry name" value="AMINOPEPTIDASE YPDF"/>
    <property type="match status" value="1"/>
</dbReference>